<accession>X1GU59</accession>
<organism evidence="1">
    <name type="scientific">marine sediment metagenome</name>
    <dbReference type="NCBI Taxonomy" id="412755"/>
    <lineage>
        <taxon>unclassified sequences</taxon>
        <taxon>metagenomes</taxon>
        <taxon>ecological metagenomes</taxon>
    </lineage>
</organism>
<name>X1GU59_9ZZZZ</name>
<sequence length="136" mass="15826">MKKLLLLLILLIGCCSCSSKPQNDVSFKEISLDYSNYAGKVITMQVWAIEATTYFNYAFTNTEDLYWSVRVTDGTKKVYAYFDKFSFKDRKKEIFEFDSTKITITSEIVSYRYSRNGPLKYGNSLLCVISYEKGWK</sequence>
<evidence type="ECO:0000313" key="1">
    <source>
        <dbReference type="EMBL" id="GAH48405.1"/>
    </source>
</evidence>
<dbReference type="AlphaFoldDB" id="X1GU59"/>
<protein>
    <submittedName>
        <fullName evidence="1">Uncharacterized protein</fullName>
    </submittedName>
</protein>
<comment type="caution">
    <text evidence="1">The sequence shown here is derived from an EMBL/GenBank/DDBJ whole genome shotgun (WGS) entry which is preliminary data.</text>
</comment>
<reference evidence="1" key="1">
    <citation type="journal article" date="2014" name="Front. Microbiol.">
        <title>High frequency of phylogenetically diverse reductive dehalogenase-homologous genes in deep subseafloor sedimentary metagenomes.</title>
        <authorList>
            <person name="Kawai M."/>
            <person name="Futagami T."/>
            <person name="Toyoda A."/>
            <person name="Takaki Y."/>
            <person name="Nishi S."/>
            <person name="Hori S."/>
            <person name="Arai W."/>
            <person name="Tsubouchi T."/>
            <person name="Morono Y."/>
            <person name="Uchiyama I."/>
            <person name="Ito T."/>
            <person name="Fujiyama A."/>
            <person name="Inagaki F."/>
            <person name="Takami H."/>
        </authorList>
    </citation>
    <scope>NUCLEOTIDE SEQUENCE</scope>
    <source>
        <strain evidence="1">Expedition CK06-06</strain>
    </source>
</reference>
<gene>
    <name evidence="1" type="ORF">S03H2_35414</name>
</gene>
<proteinExistence type="predicted"/>
<dbReference type="EMBL" id="BARU01021659">
    <property type="protein sequence ID" value="GAH48405.1"/>
    <property type="molecule type" value="Genomic_DNA"/>
</dbReference>